<dbReference type="OrthoDB" id="6155149at2759"/>
<organism evidence="1 2">
    <name type="scientific">Elysia chlorotica</name>
    <name type="common">Eastern emerald elysia</name>
    <name type="synonym">Sea slug</name>
    <dbReference type="NCBI Taxonomy" id="188477"/>
    <lineage>
        <taxon>Eukaryota</taxon>
        <taxon>Metazoa</taxon>
        <taxon>Spiralia</taxon>
        <taxon>Lophotrochozoa</taxon>
        <taxon>Mollusca</taxon>
        <taxon>Gastropoda</taxon>
        <taxon>Heterobranchia</taxon>
        <taxon>Euthyneura</taxon>
        <taxon>Panpulmonata</taxon>
        <taxon>Sacoglossa</taxon>
        <taxon>Placobranchoidea</taxon>
        <taxon>Plakobranchidae</taxon>
        <taxon>Elysia</taxon>
    </lineage>
</organism>
<reference evidence="1 2" key="1">
    <citation type="submission" date="2019-01" db="EMBL/GenBank/DDBJ databases">
        <title>A draft genome assembly of the solar-powered sea slug Elysia chlorotica.</title>
        <authorList>
            <person name="Cai H."/>
            <person name="Li Q."/>
            <person name="Fang X."/>
            <person name="Li J."/>
            <person name="Curtis N.E."/>
            <person name="Altenburger A."/>
            <person name="Shibata T."/>
            <person name="Feng M."/>
            <person name="Maeda T."/>
            <person name="Schwartz J.A."/>
            <person name="Shigenobu S."/>
            <person name="Lundholm N."/>
            <person name="Nishiyama T."/>
            <person name="Yang H."/>
            <person name="Hasebe M."/>
            <person name="Li S."/>
            <person name="Pierce S.K."/>
            <person name="Wang J."/>
        </authorList>
    </citation>
    <scope>NUCLEOTIDE SEQUENCE [LARGE SCALE GENOMIC DNA]</scope>
    <source>
        <strain evidence="1">EC2010</strain>
        <tissue evidence="1">Whole organism of an adult</tissue>
    </source>
</reference>
<proteinExistence type="predicted"/>
<dbReference type="Proteomes" id="UP000271974">
    <property type="component" value="Unassembled WGS sequence"/>
</dbReference>
<evidence type="ECO:0000313" key="1">
    <source>
        <dbReference type="EMBL" id="RUS90750.1"/>
    </source>
</evidence>
<accession>A0A433UAB2</accession>
<sequence length="140" mass="15839">MLELVSMLRPLTTWQMLLGVCLLDLALIAVRLSWPSGTVPALPSHQQHRLQHLQELLAWHARLAQEVELSRGQLEENRRRVQELLAAQAVRADTEEEQLRLLAYGVEDLEKGLATLMGRRARGATGTISQWNETRSGRIT</sequence>
<dbReference type="AlphaFoldDB" id="A0A433UAB2"/>
<name>A0A433UAB2_ELYCH</name>
<dbReference type="EMBL" id="RQTK01000025">
    <property type="protein sequence ID" value="RUS90750.1"/>
    <property type="molecule type" value="Genomic_DNA"/>
</dbReference>
<evidence type="ECO:0000313" key="2">
    <source>
        <dbReference type="Proteomes" id="UP000271974"/>
    </source>
</evidence>
<comment type="caution">
    <text evidence="1">The sequence shown here is derived from an EMBL/GenBank/DDBJ whole genome shotgun (WGS) entry which is preliminary data.</text>
</comment>
<gene>
    <name evidence="1" type="ORF">EGW08_001461</name>
</gene>
<keyword evidence="2" id="KW-1185">Reference proteome</keyword>
<protein>
    <submittedName>
        <fullName evidence="1">Uncharacterized protein</fullName>
    </submittedName>
</protein>